<accession>A0A1H2ZKB3</accession>
<protein>
    <recommendedName>
        <fullName evidence="2">DUF4350 domain-containing protein</fullName>
    </recommendedName>
</protein>
<evidence type="ECO:0000259" key="2">
    <source>
        <dbReference type="Pfam" id="PF14258"/>
    </source>
</evidence>
<evidence type="ECO:0000256" key="1">
    <source>
        <dbReference type="SAM" id="Phobius"/>
    </source>
</evidence>
<sequence>MKQRKYGKIGVLLILLLLIVPLIFVFTLESNTNTPYNSHGTSHHGLKALYLLLEKRGHSVGRWEEGWRAFPKGTGQLLILTEPSDITSAKDVHRLEKWIKRGNTLALFANPENTLGAEWGFEALSRTDRRTGLKGKVRMQPRSSAWQKNIDSFYFPEGNRLLSKQGSTWADQDNQLRIADRKLGQGFIVYVPEKNFFTNQTIQKEDNLAFALDLASKGKKRIWFGDSLRQTVGITDNKEKASIFNWVSRDGWLFVTLLGCGFLLWLYMKGKRFGNPKPDSITEPPFADEYVKAMGSLYREMNLGRDSLLVQWRGLLRQAAMEWGLGMTATEEAIFNQGKRFLSPEGVKRLETLKQRMNHLPTRLSGKQFIHLSQEIHQMREEILAWKTQPLTQNRLPNDQRKSFINYPTQ</sequence>
<feature type="domain" description="DUF4350" evidence="2">
    <location>
        <begin position="41"/>
        <end position="214"/>
    </location>
</feature>
<keyword evidence="1" id="KW-1133">Transmembrane helix</keyword>
<dbReference type="Pfam" id="PF14258">
    <property type="entry name" value="DUF4350"/>
    <property type="match status" value="1"/>
</dbReference>
<dbReference type="STRING" id="1048340.SAMN05444487_11184"/>
<keyword evidence="4" id="KW-1185">Reference proteome</keyword>
<evidence type="ECO:0000313" key="3">
    <source>
        <dbReference type="EMBL" id="SDX17234.1"/>
    </source>
</evidence>
<dbReference type="RefSeq" id="WP_091740891.1">
    <property type="nucleotide sequence ID" value="NZ_FNNQ01000011.1"/>
</dbReference>
<name>A0A1H2ZKB3_9BACL</name>
<keyword evidence="1" id="KW-0472">Membrane</keyword>
<dbReference type="Proteomes" id="UP000198534">
    <property type="component" value="Unassembled WGS sequence"/>
</dbReference>
<proteinExistence type="predicted"/>
<keyword evidence="1" id="KW-0812">Transmembrane</keyword>
<reference evidence="3 4" key="1">
    <citation type="submission" date="2016-10" db="EMBL/GenBank/DDBJ databases">
        <authorList>
            <person name="de Groot N.N."/>
        </authorList>
    </citation>
    <scope>NUCLEOTIDE SEQUENCE [LARGE SCALE GENOMIC DNA]</scope>
    <source>
        <strain evidence="3 4">DSM 45610</strain>
    </source>
</reference>
<feature type="transmembrane region" description="Helical" evidence="1">
    <location>
        <begin position="251"/>
        <end position="268"/>
    </location>
</feature>
<gene>
    <name evidence="3" type="ORF">SAMN05444487_11184</name>
</gene>
<dbReference type="AlphaFoldDB" id="A0A1H2ZKB3"/>
<dbReference type="OrthoDB" id="2986782at2"/>
<dbReference type="InterPro" id="IPR025646">
    <property type="entry name" value="DUF4350"/>
</dbReference>
<organism evidence="3 4">
    <name type="scientific">Marininema mesophilum</name>
    <dbReference type="NCBI Taxonomy" id="1048340"/>
    <lineage>
        <taxon>Bacteria</taxon>
        <taxon>Bacillati</taxon>
        <taxon>Bacillota</taxon>
        <taxon>Bacilli</taxon>
        <taxon>Bacillales</taxon>
        <taxon>Thermoactinomycetaceae</taxon>
        <taxon>Marininema</taxon>
    </lineage>
</organism>
<evidence type="ECO:0000313" key="4">
    <source>
        <dbReference type="Proteomes" id="UP000198534"/>
    </source>
</evidence>
<dbReference type="EMBL" id="FNNQ01000011">
    <property type="protein sequence ID" value="SDX17234.1"/>
    <property type="molecule type" value="Genomic_DNA"/>
</dbReference>